<proteinExistence type="predicted"/>
<reference evidence="3" key="1">
    <citation type="journal article" date="2021" name="Sci. Rep.">
        <title>Diploid genomic architecture of Nitzschia inconspicua, an elite biomass production diatom.</title>
        <authorList>
            <person name="Oliver A."/>
            <person name="Podell S."/>
            <person name="Pinowska A."/>
            <person name="Traller J.C."/>
            <person name="Smith S.R."/>
            <person name="McClure R."/>
            <person name="Beliaev A."/>
            <person name="Bohutskyi P."/>
            <person name="Hill E.A."/>
            <person name="Rabines A."/>
            <person name="Zheng H."/>
            <person name="Allen L.Z."/>
            <person name="Kuo A."/>
            <person name="Grigoriev I.V."/>
            <person name="Allen A.E."/>
            <person name="Hazlebeck D."/>
            <person name="Allen E.E."/>
        </authorList>
    </citation>
    <scope>NUCLEOTIDE SEQUENCE</scope>
    <source>
        <strain evidence="3">Hildebrandi</strain>
    </source>
</reference>
<evidence type="ECO:0000313" key="3">
    <source>
        <dbReference type="EMBL" id="KAG7370355.1"/>
    </source>
</evidence>
<organism evidence="3 4">
    <name type="scientific">Nitzschia inconspicua</name>
    <dbReference type="NCBI Taxonomy" id="303405"/>
    <lineage>
        <taxon>Eukaryota</taxon>
        <taxon>Sar</taxon>
        <taxon>Stramenopiles</taxon>
        <taxon>Ochrophyta</taxon>
        <taxon>Bacillariophyta</taxon>
        <taxon>Bacillariophyceae</taxon>
        <taxon>Bacillariophycidae</taxon>
        <taxon>Bacillariales</taxon>
        <taxon>Bacillariaceae</taxon>
        <taxon>Nitzschia</taxon>
    </lineage>
</organism>
<dbReference type="OrthoDB" id="44284at2759"/>
<dbReference type="AlphaFoldDB" id="A0A9K3LXM1"/>
<name>A0A9K3LXM1_9STRA</name>
<gene>
    <name evidence="3" type="ORF">IV203_028101</name>
</gene>
<accession>A0A9K3LXM1</accession>
<feature type="transmembrane region" description="Helical" evidence="2">
    <location>
        <begin position="21"/>
        <end position="38"/>
    </location>
</feature>
<dbReference type="Proteomes" id="UP000693970">
    <property type="component" value="Unassembled WGS sequence"/>
</dbReference>
<reference evidence="3" key="2">
    <citation type="submission" date="2021-04" db="EMBL/GenBank/DDBJ databases">
        <authorList>
            <person name="Podell S."/>
        </authorList>
    </citation>
    <scope>NUCLEOTIDE SEQUENCE</scope>
    <source>
        <strain evidence="3">Hildebrandi</strain>
    </source>
</reference>
<evidence type="ECO:0000256" key="2">
    <source>
        <dbReference type="SAM" id="Phobius"/>
    </source>
</evidence>
<keyword evidence="2" id="KW-0472">Membrane</keyword>
<keyword evidence="4" id="KW-1185">Reference proteome</keyword>
<dbReference type="EMBL" id="JAGRRH010000005">
    <property type="protein sequence ID" value="KAG7370355.1"/>
    <property type="molecule type" value="Genomic_DNA"/>
</dbReference>
<evidence type="ECO:0000313" key="4">
    <source>
        <dbReference type="Proteomes" id="UP000693970"/>
    </source>
</evidence>
<sequence>MAASSRTRDNNNHHNHGSLRHSSLVFLLMKVIIVYFVLCVLQSTIVSNAFGPSIGTSFHHRMGFCASPPSLVSRTVLGVYPPCCDNESTRNDESTSKAIKGGGEDYHHSSFSRRDLLIHGVRSLAIPAATITTAGGGSTVSVAHAAASSSSSPTADTVKELLTQLQQADQQMNDIPKLIDGEKWDSVRAILIAPPLSDCWAKTNRPLVQKYAQALGDAGGDELAALEAKEELEGRLRYLDMAVYNNNFNPITVEGTTNASPTLIQSYYEDPQREYKASRKALQELIQLANDAGLQ</sequence>
<keyword evidence="2" id="KW-0812">Transmembrane</keyword>
<feature type="region of interest" description="Disordered" evidence="1">
    <location>
        <begin position="87"/>
        <end position="108"/>
    </location>
</feature>
<evidence type="ECO:0000256" key="1">
    <source>
        <dbReference type="SAM" id="MobiDB-lite"/>
    </source>
</evidence>
<protein>
    <submittedName>
        <fullName evidence="3">Uncharacterized protein</fullName>
    </submittedName>
</protein>
<keyword evidence="2" id="KW-1133">Transmembrane helix</keyword>
<comment type="caution">
    <text evidence="3">The sequence shown here is derived from an EMBL/GenBank/DDBJ whole genome shotgun (WGS) entry which is preliminary data.</text>
</comment>